<dbReference type="RefSeq" id="WP_147110671.1">
    <property type="nucleotide sequence ID" value="NZ_BJVJ01000045.1"/>
</dbReference>
<gene>
    <name evidence="2" type="ORF">PSU4_40600</name>
</gene>
<evidence type="ECO:0000259" key="1">
    <source>
        <dbReference type="PROSITE" id="PS51186"/>
    </source>
</evidence>
<dbReference type="SUPFAM" id="SSF55729">
    <property type="entry name" value="Acyl-CoA N-acyltransferases (Nat)"/>
    <property type="match status" value="1"/>
</dbReference>
<protein>
    <recommendedName>
        <fullName evidence="1">N-acetyltransferase domain-containing protein</fullName>
    </recommendedName>
</protein>
<dbReference type="Proteomes" id="UP000321685">
    <property type="component" value="Unassembled WGS sequence"/>
</dbReference>
<sequence length="166" mass="17278">MIAIRELHDGEFDVLDAVFDGLSEESRFRRFHAPVRGLTANARRALAAVDGHRHVAVAAFADGRPIGIARLIADGTGVCDLGVEVVDDVQRAGVGARMLRAVADLAVAAGHLLVQAEVLSTNRAAMRLVLSVFPDAVAFPEGTTTRLVAALPVCTSATAGTLPCAA</sequence>
<dbReference type="OrthoDB" id="4256927at2"/>
<keyword evidence="3" id="KW-1185">Reference proteome</keyword>
<dbReference type="InterPro" id="IPR000182">
    <property type="entry name" value="GNAT_dom"/>
</dbReference>
<dbReference type="GO" id="GO:0016747">
    <property type="term" value="F:acyltransferase activity, transferring groups other than amino-acyl groups"/>
    <property type="evidence" value="ECO:0007669"/>
    <property type="project" value="InterPro"/>
</dbReference>
<dbReference type="InterPro" id="IPR016181">
    <property type="entry name" value="Acyl_CoA_acyltransferase"/>
</dbReference>
<name>A0A511DJX2_9PSEU</name>
<dbReference type="EMBL" id="BJVJ01000045">
    <property type="protein sequence ID" value="GEL25106.1"/>
    <property type="molecule type" value="Genomic_DNA"/>
</dbReference>
<evidence type="ECO:0000313" key="3">
    <source>
        <dbReference type="Proteomes" id="UP000321685"/>
    </source>
</evidence>
<dbReference type="PROSITE" id="PS51186">
    <property type="entry name" value="GNAT"/>
    <property type="match status" value="1"/>
</dbReference>
<feature type="domain" description="N-acetyltransferase" evidence="1">
    <location>
        <begin position="2"/>
        <end position="154"/>
    </location>
</feature>
<dbReference type="AlphaFoldDB" id="A0A511DJX2"/>
<dbReference type="Pfam" id="PF00583">
    <property type="entry name" value="Acetyltransf_1"/>
    <property type="match status" value="1"/>
</dbReference>
<reference evidence="2 3" key="1">
    <citation type="submission" date="2019-07" db="EMBL/GenBank/DDBJ databases">
        <title>Whole genome shotgun sequence of Pseudonocardia sulfidoxydans NBRC 16205.</title>
        <authorList>
            <person name="Hosoyama A."/>
            <person name="Uohara A."/>
            <person name="Ohji S."/>
            <person name="Ichikawa N."/>
        </authorList>
    </citation>
    <scope>NUCLEOTIDE SEQUENCE [LARGE SCALE GENOMIC DNA]</scope>
    <source>
        <strain evidence="2 3">NBRC 16205</strain>
    </source>
</reference>
<dbReference type="Gene3D" id="3.40.630.30">
    <property type="match status" value="1"/>
</dbReference>
<evidence type="ECO:0000313" key="2">
    <source>
        <dbReference type="EMBL" id="GEL25106.1"/>
    </source>
</evidence>
<accession>A0A511DJX2</accession>
<comment type="caution">
    <text evidence="2">The sequence shown here is derived from an EMBL/GenBank/DDBJ whole genome shotgun (WGS) entry which is preliminary data.</text>
</comment>
<organism evidence="2 3">
    <name type="scientific">Pseudonocardia sulfidoxydans NBRC 16205</name>
    <dbReference type="NCBI Taxonomy" id="1223511"/>
    <lineage>
        <taxon>Bacteria</taxon>
        <taxon>Bacillati</taxon>
        <taxon>Actinomycetota</taxon>
        <taxon>Actinomycetes</taxon>
        <taxon>Pseudonocardiales</taxon>
        <taxon>Pseudonocardiaceae</taxon>
        <taxon>Pseudonocardia</taxon>
    </lineage>
</organism>
<proteinExistence type="predicted"/>